<dbReference type="InterPro" id="IPR050431">
    <property type="entry name" value="Adaptor_comp_med_subunit"/>
</dbReference>
<evidence type="ECO:0000313" key="6">
    <source>
        <dbReference type="Proteomes" id="UP000187013"/>
    </source>
</evidence>
<proteinExistence type="predicted"/>
<evidence type="ECO:0000313" key="5">
    <source>
        <dbReference type="EMBL" id="GAV47063.1"/>
    </source>
</evidence>
<name>A0A1Q2ZUU0_ZYGRO</name>
<dbReference type="PROSITE" id="PS51072">
    <property type="entry name" value="MHD"/>
    <property type="match status" value="1"/>
</dbReference>
<dbReference type="GO" id="GO:0030123">
    <property type="term" value="C:AP-3 adaptor complex"/>
    <property type="evidence" value="ECO:0007669"/>
    <property type="project" value="EnsemblFungi"/>
</dbReference>
<dbReference type="GO" id="GO:0006623">
    <property type="term" value="P:protein targeting to vacuole"/>
    <property type="evidence" value="ECO:0007669"/>
    <property type="project" value="EnsemblFungi"/>
</dbReference>
<dbReference type="OMA" id="NTHGRFD"/>
<dbReference type="CDD" id="cd09252">
    <property type="entry name" value="AP-3_Mu3_Cterm"/>
    <property type="match status" value="1"/>
</dbReference>
<accession>A0A1Q2ZUU0</accession>
<dbReference type="Gene3D" id="3.30.450.60">
    <property type="match status" value="1"/>
</dbReference>
<reference evidence="5 6" key="1">
    <citation type="submission" date="2016-08" db="EMBL/GenBank/DDBJ databases">
        <title>Draft genome sequence of allopolyploid Zygosaccharomyces rouxii.</title>
        <authorList>
            <person name="Watanabe J."/>
            <person name="Uehara K."/>
            <person name="Mogi Y."/>
            <person name="Tsukioka Y."/>
        </authorList>
    </citation>
    <scope>NUCLEOTIDE SEQUENCE [LARGE SCALE GENOMIC DNA]</scope>
    <source>
        <strain evidence="5 6">NBRC 110957</strain>
    </source>
</reference>
<dbReference type="GO" id="GO:0030659">
    <property type="term" value="C:cytoplasmic vesicle membrane"/>
    <property type="evidence" value="ECO:0007669"/>
    <property type="project" value="UniProtKB-SubCell"/>
</dbReference>
<dbReference type="InterPro" id="IPR028565">
    <property type="entry name" value="MHD"/>
</dbReference>
<evidence type="ECO:0000256" key="3">
    <source>
        <dbReference type="SAM" id="MobiDB-lite"/>
    </source>
</evidence>
<feature type="domain" description="MHD" evidence="4">
    <location>
        <begin position="203"/>
        <end position="491"/>
    </location>
</feature>
<comment type="caution">
    <text evidence="5">The sequence shown here is derived from an EMBL/GenBank/DDBJ whole genome shotgun (WGS) entry which is preliminary data.</text>
</comment>
<dbReference type="GO" id="GO:0006896">
    <property type="term" value="P:Golgi to vacuole transport"/>
    <property type="evidence" value="ECO:0007669"/>
    <property type="project" value="EnsemblFungi"/>
</dbReference>
<dbReference type="OrthoDB" id="870at2759"/>
<organism evidence="5 6">
    <name type="scientific">Zygosaccharomyces rouxii</name>
    <dbReference type="NCBI Taxonomy" id="4956"/>
    <lineage>
        <taxon>Eukaryota</taxon>
        <taxon>Fungi</taxon>
        <taxon>Dikarya</taxon>
        <taxon>Ascomycota</taxon>
        <taxon>Saccharomycotina</taxon>
        <taxon>Saccharomycetes</taxon>
        <taxon>Saccharomycetales</taxon>
        <taxon>Saccharomycetaceae</taxon>
        <taxon>Zygosaccharomyces</taxon>
    </lineage>
</organism>
<sequence length="492" mass="55650">MFIAFYITDSKNSLVFQYLLGSNSPLFSHLLARIRAVCPGLLSKDDENDNTPLFHCCIAKDLEVYKYHSQVNNLNYYCLASGADSRPQTDTFTFLQLLDQTLLEYFDKDKLTVTKIVNNYDRITMIFYMSIDSGEPCVGSLNSNRIRRVIPVKSDLSKMINNTAHTLQRAVRQPRQGILAATPEILESEEVVPWRSGHLKYTSDEIYVDIIETVHVIYQTHHRNNSVQMVSGTINGQVNVKSYLSGNPTVEMDMDLAGNEMYAPSMHQCVEMPQGSPSSLCFIPPDGNCNLLNYTIDLDMNPKVKVTSPVGLVSVIYKDGLGLNRDEFEVHVNISNSPSVPHIQDLKLQIELQPRIQELEEQEEEAQRDAEMDTEAKKERSQLEDGKIKVLRNTHGRFDNSVHPGRGTWIFDSETPVGSLPVLRGCVEDSKHPVRIQRVGVSYANEGMLPSGIGLRRINVRSTTNLRENNRGKRLFKGVKYVCRTGDYEIRS</sequence>
<feature type="region of interest" description="Disordered" evidence="3">
    <location>
        <begin position="360"/>
        <end position="383"/>
    </location>
</feature>
<feature type="compositionally biased region" description="Basic and acidic residues" evidence="3">
    <location>
        <begin position="365"/>
        <end position="383"/>
    </location>
</feature>
<dbReference type="eggNOG" id="KOG2740">
    <property type="taxonomic scope" value="Eukaryota"/>
</dbReference>
<dbReference type="SUPFAM" id="SSF49447">
    <property type="entry name" value="Second domain of Mu2 adaptin subunit (ap50) of ap2 adaptor"/>
    <property type="match status" value="1"/>
</dbReference>
<gene>
    <name evidence="5" type="ORF">ZYGR_0E00770</name>
</gene>
<dbReference type="EMBL" id="BDGX01000005">
    <property type="protein sequence ID" value="GAV47063.1"/>
    <property type="molecule type" value="Genomic_DNA"/>
</dbReference>
<keyword evidence="2" id="KW-0968">Cytoplasmic vesicle</keyword>
<protein>
    <recommendedName>
        <fullName evidence="4">MHD domain-containing protein</fullName>
    </recommendedName>
</protein>
<dbReference type="PANTHER" id="PTHR10529">
    <property type="entry name" value="AP COMPLEX SUBUNIT MU"/>
    <property type="match status" value="1"/>
</dbReference>
<dbReference type="InterPro" id="IPR036168">
    <property type="entry name" value="AP2_Mu_C_sf"/>
</dbReference>
<comment type="subcellular location">
    <subcellularLocation>
        <location evidence="1">Cytoplasmic vesicle membrane</location>
    </subcellularLocation>
</comment>
<dbReference type="Gene3D" id="2.60.40.1170">
    <property type="entry name" value="Mu homology domain, subdomain B"/>
    <property type="match status" value="2"/>
</dbReference>
<evidence type="ECO:0000256" key="1">
    <source>
        <dbReference type="ARBA" id="ARBA00004156"/>
    </source>
</evidence>
<dbReference type="AlphaFoldDB" id="A0A1Q2ZUU0"/>
<dbReference type="Proteomes" id="UP000187013">
    <property type="component" value="Unassembled WGS sequence"/>
</dbReference>
<dbReference type="Pfam" id="PF00928">
    <property type="entry name" value="Adap_comp_sub"/>
    <property type="match status" value="1"/>
</dbReference>
<evidence type="ECO:0000256" key="2">
    <source>
        <dbReference type="ARBA" id="ARBA00023329"/>
    </source>
</evidence>
<evidence type="ECO:0000259" key="4">
    <source>
        <dbReference type="PROSITE" id="PS51072"/>
    </source>
</evidence>